<dbReference type="EMBL" id="GBXM01064243">
    <property type="protein sequence ID" value="JAH44334.1"/>
    <property type="molecule type" value="Transcribed_RNA"/>
</dbReference>
<organism evidence="1">
    <name type="scientific">Anguilla anguilla</name>
    <name type="common">European freshwater eel</name>
    <name type="synonym">Muraena anguilla</name>
    <dbReference type="NCBI Taxonomy" id="7936"/>
    <lineage>
        <taxon>Eukaryota</taxon>
        <taxon>Metazoa</taxon>
        <taxon>Chordata</taxon>
        <taxon>Craniata</taxon>
        <taxon>Vertebrata</taxon>
        <taxon>Euteleostomi</taxon>
        <taxon>Actinopterygii</taxon>
        <taxon>Neopterygii</taxon>
        <taxon>Teleostei</taxon>
        <taxon>Anguilliformes</taxon>
        <taxon>Anguillidae</taxon>
        <taxon>Anguilla</taxon>
    </lineage>
</organism>
<sequence length="34" mass="3941">MQREALAKSSTVDEQHLRGPTVRLKRHSIFDVCM</sequence>
<dbReference type="AlphaFoldDB" id="A0A0E9SSL3"/>
<evidence type="ECO:0000313" key="1">
    <source>
        <dbReference type="EMBL" id="JAH44334.1"/>
    </source>
</evidence>
<dbReference type="EMBL" id="GBXM01064594">
    <property type="protein sequence ID" value="JAH43983.1"/>
    <property type="molecule type" value="Transcribed_RNA"/>
</dbReference>
<reference evidence="1" key="1">
    <citation type="submission" date="2014-11" db="EMBL/GenBank/DDBJ databases">
        <authorList>
            <person name="Amaro Gonzalez C."/>
        </authorList>
    </citation>
    <scope>NUCLEOTIDE SEQUENCE</scope>
</reference>
<proteinExistence type="predicted"/>
<name>A0A0E9SSL3_ANGAN</name>
<dbReference type="EMBL" id="GBXM01079356">
    <property type="protein sequence ID" value="JAH29221.1"/>
    <property type="molecule type" value="Transcribed_RNA"/>
</dbReference>
<dbReference type="EMBL" id="GBXM01083324">
    <property type="protein sequence ID" value="JAH25253.1"/>
    <property type="molecule type" value="Transcribed_RNA"/>
</dbReference>
<reference evidence="1" key="2">
    <citation type="journal article" date="2015" name="Fish Shellfish Immunol.">
        <title>Early steps in the European eel (Anguilla anguilla)-Vibrio vulnificus interaction in the gills: Role of the RtxA13 toxin.</title>
        <authorList>
            <person name="Callol A."/>
            <person name="Pajuelo D."/>
            <person name="Ebbesson L."/>
            <person name="Teles M."/>
            <person name="MacKenzie S."/>
            <person name="Amaro C."/>
        </authorList>
    </citation>
    <scope>NUCLEOTIDE SEQUENCE</scope>
</reference>
<dbReference type="EMBL" id="GBXM01061767">
    <property type="protein sequence ID" value="JAH46810.1"/>
    <property type="molecule type" value="Transcribed_RNA"/>
</dbReference>
<protein>
    <submittedName>
        <fullName evidence="1">Uncharacterized protein</fullName>
    </submittedName>
</protein>
<accession>A0A0E9SSL3</accession>
<dbReference type="EMBL" id="GBXM01081989">
    <property type="protein sequence ID" value="JAH26588.1"/>
    <property type="molecule type" value="Transcribed_RNA"/>
</dbReference>
<dbReference type="EMBL" id="GBXM01084042">
    <property type="protein sequence ID" value="JAH24535.1"/>
    <property type="molecule type" value="Transcribed_RNA"/>
</dbReference>